<dbReference type="AlphaFoldDB" id="A0A7E4ZVA9"/>
<evidence type="ECO:0000256" key="1">
    <source>
        <dbReference type="SAM" id="SignalP"/>
    </source>
</evidence>
<keyword evidence="2" id="KW-1185">Reference proteome</keyword>
<sequence length="111" mass="12621">MFVLHGFVAFCMIVGTSALFASYQYVDECVLLVQSGVVKLNITFEIAVNHKGQRHGFVRFRKVVHRFVNHVDFDSRPNFTLALINLASKDIQLRFIAQANCRACKARNIFA</sequence>
<dbReference type="Proteomes" id="UP000492821">
    <property type="component" value="Unassembled WGS sequence"/>
</dbReference>
<feature type="chain" id="PRO_5028855861" evidence="1">
    <location>
        <begin position="19"/>
        <end position="111"/>
    </location>
</feature>
<evidence type="ECO:0000313" key="2">
    <source>
        <dbReference type="Proteomes" id="UP000492821"/>
    </source>
</evidence>
<feature type="signal peptide" evidence="1">
    <location>
        <begin position="1"/>
        <end position="18"/>
    </location>
</feature>
<keyword evidence="1" id="KW-0732">Signal</keyword>
<protein>
    <submittedName>
        <fullName evidence="3">Secreted protein</fullName>
    </submittedName>
</protein>
<evidence type="ECO:0000313" key="3">
    <source>
        <dbReference type="WBParaSite" id="Pan_g19791.t1"/>
    </source>
</evidence>
<proteinExistence type="predicted"/>
<reference evidence="2" key="1">
    <citation type="journal article" date="2013" name="Genetics">
        <title>The draft genome and transcriptome of Panagrellus redivivus are shaped by the harsh demands of a free-living lifestyle.</title>
        <authorList>
            <person name="Srinivasan J."/>
            <person name="Dillman A.R."/>
            <person name="Macchietto M.G."/>
            <person name="Heikkinen L."/>
            <person name="Lakso M."/>
            <person name="Fracchia K.M."/>
            <person name="Antoshechkin I."/>
            <person name="Mortazavi A."/>
            <person name="Wong G."/>
            <person name="Sternberg P.W."/>
        </authorList>
    </citation>
    <scope>NUCLEOTIDE SEQUENCE [LARGE SCALE GENOMIC DNA]</scope>
    <source>
        <strain evidence="2">MT8872</strain>
    </source>
</reference>
<accession>A0A7E4ZVA9</accession>
<name>A0A7E4ZVA9_PANRE</name>
<reference evidence="3" key="2">
    <citation type="submission" date="2020-10" db="UniProtKB">
        <authorList>
            <consortium name="WormBaseParasite"/>
        </authorList>
    </citation>
    <scope>IDENTIFICATION</scope>
</reference>
<organism evidence="2 3">
    <name type="scientific">Panagrellus redivivus</name>
    <name type="common">Microworm</name>
    <dbReference type="NCBI Taxonomy" id="6233"/>
    <lineage>
        <taxon>Eukaryota</taxon>
        <taxon>Metazoa</taxon>
        <taxon>Ecdysozoa</taxon>
        <taxon>Nematoda</taxon>
        <taxon>Chromadorea</taxon>
        <taxon>Rhabditida</taxon>
        <taxon>Tylenchina</taxon>
        <taxon>Panagrolaimomorpha</taxon>
        <taxon>Panagrolaimoidea</taxon>
        <taxon>Panagrolaimidae</taxon>
        <taxon>Panagrellus</taxon>
    </lineage>
</organism>
<dbReference type="WBParaSite" id="Pan_g19791.t1">
    <property type="protein sequence ID" value="Pan_g19791.t1"/>
    <property type="gene ID" value="Pan_g19791"/>
</dbReference>